<evidence type="ECO:0000256" key="1">
    <source>
        <dbReference type="SAM" id="Phobius"/>
    </source>
</evidence>
<name>G8RMG6_MYCRN</name>
<feature type="transmembrane region" description="Helical" evidence="1">
    <location>
        <begin position="51"/>
        <end position="68"/>
    </location>
</feature>
<dbReference type="eggNOG" id="ENOG502ZSH8">
    <property type="taxonomic scope" value="Bacteria"/>
</dbReference>
<keyword evidence="2" id="KW-0732">Signal</keyword>
<feature type="chain" id="PRO_5003515743" evidence="2">
    <location>
        <begin position="25"/>
        <end position="92"/>
    </location>
</feature>
<dbReference type="NCBIfam" id="TIGR01167">
    <property type="entry name" value="LPXTG_anchor"/>
    <property type="match status" value="1"/>
</dbReference>
<dbReference type="KEGG" id="mrh:MycrhN_1855"/>
<accession>G8RMG6</accession>
<evidence type="ECO:0000313" key="3">
    <source>
        <dbReference type="EMBL" id="AEV72463.1"/>
    </source>
</evidence>
<dbReference type="RefSeq" id="WP_014210277.1">
    <property type="nucleotide sequence ID" value="NC_016604.1"/>
</dbReference>
<evidence type="ECO:0000256" key="2">
    <source>
        <dbReference type="SAM" id="SignalP"/>
    </source>
</evidence>
<dbReference type="PATRIC" id="fig|710685.3.peg.1864"/>
<protein>
    <submittedName>
        <fullName evidence="3">Deltaproteobacterial GC-motif protein sorting domain protein</fullName>
    </submittedName>
</protein>
<dbReference type="AlphaFoldDB" id="G8RMG6"/>
<keyword evidence="1" id="KW-0812">Transmembrane</keyword>
<keyword evidence="4" id="KW-1185">Reference proteome</keyword>
<dbReference type="Proteomes" id="UP000005442">
    <property type="component" value="Chromosome"/>
</dbReference>
<dbReference type="NCBIfam" id="NF041742">
    <property type="entry name" value="WGxxGxxG_fam"/>
    <property type="match status" value="1"/>
</dbReference>
<gene>
    <name evidence="3" type="ordered locus">MycrhN_1855</name>
</gene>
<reference evidence="3 4" key="1">
    <citation type="submission" date="2011-12" db="EMBL/GenBank/DDBJ databases">
        <title>Complete sequence of Mycobacterium rhodesiae NBB3.</title>
        <authorList>
            <consortium name="US DOE Joint Genome Institute"/>
            <person name="Lucas S."/>
            <person name="Han J."/>
            <person name="Lapidus A."/>
            <person name="Cheng J.-F."/>
            <person name="Goodwin L."/>
            <person name="Pitluck S."/>
            <person name="Peters L."/>
            <person name="Mikhailova N."/>
            <person name="Gu W."/>
            <person name="Detter J.C."/>
            <person name="Han C."/>
            <person name="Tapia R."/>
            <person name="Land M."/>
            <person name="Hauser L."/>
            <person name="Kyrpides N."/>
            <person name="Ivanova N."/>
            <person name="Pagani I."/>
            <person name="Mattes T."/>
            <person name="Holmes A."/>
            <person name="Rutledge P."/>
            <person name="Paulsen I."/>
            <person name="Coleman N."/>
            <person name="Woyke T."/>
        </authorList>
    </citation>
    <scope>NUCLEOTIDE SEQUENCE [LARGE SCALE GENOMIC DNA]</scope>
    <source>
        <strain evidence="3 4">NBB3</strain>
    </source>
</reference>
<keyword evidence="1" id="KW-1133">Transmembrane helix</keyword>
<proteinExistence type="predicted"/>
<dbReference type="EMBL" id="CP003169">
    <property type="protein sequence ID" value="AEV72463.1"/>
    <property type="molecule type" value="Genomic_DNA"/>
</dbReference>
<dbReference type="HOGENOM" id="CLU_189902_0_0_11"/>
<sequence length="92" mass="9200">MRKALAILGMTGALTFGGAGLAHATTYDAPAPATTTTVAQSDSHDDDGDNTGLWGLAGLLGLLGLLGLKRRNDHHVVTGAPGTTGHGTAPRV</sequence>
<evidence type="ECO:0000313" key="4">
    <source>
        <dbReference type="Proteomes" id="UP000005442"/>
    </source>
</evidence>
<feature type="signal peptide" evidence="2">
    <location>
        <begin position="1"/>
        <end position="24"/>
    </location>
</feature>
<organism evidence="3 4">
    <name type="scientific">Mycolicibacterium rhodesiae (strain NBB3)</name>
    <name type="common">Mycobacterium rhodesiae</name>
    <dbReference type="NCBI Taxonomy" id="710685"/>
    <lineage>
        <taxon>Bacteria</taxon>
        <taxon>Bacillati</taxon>
        <taxon>Actinomycetota</taxon>
        <taxon>Actinomycetes</taxon>
        <taxon>Mycobacteriales</taxon>
        <taxon>Mycobacteriaceae</taxon>
        <taxon>Mycolicibacterium</taxon>
    </lineage>
</organism>
<keyword evidence="1" id="KW-0472">Membrane</keyword>
<dbReference type="STRING" id="710685.MycrhN_1855"/>